<protein>
    <submittedName>
        <fullName evidence="1">Uncharacterized protein</fullName>
    </submittedName>
</protein>
<dbReference type="PANTHER" id="PTHR34724:SF4">
    <property type="entry name" value="EXPRESSED PROTEIN"/>
    <property type="match status" value="1"/>
</dbReference>
<comment type="caution">
    <text evidence="1">The sequence shown here is derived from an EMBL/GenBank/DDBJ whole genome shotgun (WGS) entry which is preliminary data.</text>
</comment>
<sequence length="61" mass="6562">MCYAVRCSSCGKTTWSGCGMHVASVYNKVQDGQHCLCRQWPGIKPGTPVAEVPDSSICTIL</sequence>
<dbReference type="EMBL" id="DUZY01000005">
    <property type="protein sequence ID" value="DAD38954.1"/>
    <property type="molecule type" value="Genomic_DNA"/>
</dbReference>
<reference evidence="1 2" key="1">
    <citation type="journal article" date="2020" name="Mol. Biol. Evol.">
        <title>Distinct Expression and Methylation Patterns for Genes with Different Fates following a Single Whole-Genome Duplication in Flowering Plants.</title>
        <authorList>
            <person name="Shi T."/>
            <person name="Rahmani R.S."/>
            <person name="Gugger P.F."/>
            <person name="Wang M."/>
            <person name="Li H."/>
            <person name="Zhang Y."/>
            <person name="Li Z."/>
            <person name="Wang Q."/>
            <person name="Van de Peer Y."/>
            <person name="Marchal K."/>
            <person name="Chen J."/>
        </authorList>
    </citation>
    <scope>NUCLEOTIDE SEQUENCE [LARGE SCALE GENOMIC DNA]</scope>
    <source>
        <tissue evidence="1">Leaf</tissue>
    </source>
</reference>
<accession>A0A822YY03</accession>
<gene>
    <name evidence="1" type="ORF">HUJ06_013276</name>
</gene>
<keyword evidence="2" id="KW-1185">Reference proteome</keyword>
<dbReference type="AlphaFoldDB" id="A0A822YY03"/>
<proteinExistence type="predicted"/>
<dbReference type="PANTHER" id="PTHR34724">
    <property type="entry name" value="OS12G0596101 PROTEIN"/>
    <property type="match status" value="1"/>
</dbReference>
<dbReference type="Proteomes" id="UP000607653">
    <property type="component" value="Unassembled WGS sequence"/>
</dbReference>
<evidence type="ECO:0000313" key="2">
    <source>
        <dbReference type="Proteomes" id="UP000607653"/>
    </source>
</evidence>
<evidence type="ECO:0000313" key="1">
    <source>
        <dbReference type="EMBL" id="DAD38954.1"/>
    </source>
</evidence>
<organism evidence="1 2">
    <name type="scientific">Nelumbo nucifera</name>
    <name type="common">Sacred lotus</name>
    <dbReference type="NCBI Taxonomy" id="4432"/>
    <lineage>
        <taxon>Eukaryota</taxon>
        <taxon>Viridiplantae</taxon>
        <taxon>Streptophyta</taxon>
        <taxon>Embryophyta</taxon>
        <taxon>Tracheophyta</taxon>
        <taxon>Spermatophyta</taxon>
        <taxon>Magnoliopsida</taxon>
        <taxon>Proteales</taxon>
        <taxon>Nelumbonaceae</taxon>
        <taxon>Nelumbo</taxon>
    </lineage>
</organism>
<name>A0A822YY03_NELNU</name>